<keyword evidence="1" id="KW-0812">Transmembrane</keyword>
<accession>A0A822L8X6</accession>
<evidence type="ECO:0000313" key="3">
    <source>
        <dbReference type="Proteomes" id="UP000005806"/>
    </source>
</evidence>
<dbReference type="EMBL" id="CAIH01000073">
    <property type="protein sequence ID" value="CCH91570.1"/>
    <property type="molecule type" value="Genomic_DNA"/>
</dbReference>
<organism evidence="2 3">
    <name type="scientific">Microcystis aeruginosa PCC 9432</name>
    <dbReference type="NCBI Taxonomy" id="1160280"/>
    <lineage>
        <taxon>Bacteria</taxon>
        <taxon>Bacillati</taxon>
        <taxon>Cyanobacteriota</taxon>
        <taxon>Cyanophyceae</taxon>
        <taxon>Oscillatoriophycideae</taxon>
        <taxon>Chroococcales</taxon>
        <taxon>Microcystaceae</taxon>
        <taxon>Microcystis</taxon>
    </lineage>
</organism>
<protein>
    <submittedName>
        <fullName evidence="2">Uncharacterized protein</fullName>
    </submittedName>
</protein>
<comment type="caution">
    <text evidence="2">The sequence shown here is derived from an EMBL/GenBank/DDBJ whole genome shotgun (WGS) entry which is preliminary data.</text>
</comment>
<gene>
    <name evidence="2" type="ORF">MICCA_1640005</name>
</gene>
<feature type="transmembrane region" description="Helical" evidence="1">
    <location>
        <begin position="54"/>
        <end position="80"/>
    </location>
</feature>
<keyword evidence="1" id="KW-0472">Membrane</keyword>
<evidence type="ECO:0000256" key="1">
    <source>
        <dbReference type="SAM" id="Phobius"/>
    </source>
</evidence>
<proteinExistence type="predicted"/>
<dbReference type="AlphaFoldDB" id="A0A822L8X6"/>
<name>A0A822L8X6_MICAE</name>
<reference evidence="2 3" key="1">
    <citation type="submission" date="2012-04" db="EMBL/GenBank/DDBJ databases">
        <authorList>
            <person name="Genoscope - CEA"/>
        </authorList>
    </citation>
    <scope>NUCLEOTIDE SEQUENCE [LARGE SCALE GENOMIC DNA]</scope>
    <source>
        <strain evidence="2 3">9432</strain>
    </source>
</reference>
<sequence length="82" mass="9342">MGKELKPFVGKTCRYLSNVKSAILYREISNLPWLLQKFIFMSCEPATAKRNASYWSVVSGTIVTSIIFSFCPFTLIFLIVPE</sequence>
<evidence type="ECO:0000313" key="2">
    <source>
        <dbReference type="EMBL" id="CCH91570.1"/>
    </source>
</evidence>
<dbReference type="Proteomes" id="UP000005806">
    <property type="component" value="Unassembled WGS sequence"/>
</dbReference>
<keyword evidence="1" id="KW-1133">Transmembrane helix</keyword>